<evidence type="ECO:0000313" key="3">
    <source>
        <dbReference type="EMBL" id="CAB4171156.1"/>
    </source>
</evidence>
<sequence>MSNPTLIAGTQFNAPFNILPDTIYINPSTVGTQFNAPFNILPDESYRYKNPTSKPNPQFNAPFDIPDSKPGIVYNNPAAAIVPPTASQAANWFAPQFGNLSLISTGSAVANWKAPQSSSTNINLASSAEKLFNFAGLSLGSATGVPQISQLVDNLTNQFPKDKLSGTYSTLDLGQLRKIPGVEYADFRSRYNIDSVGSATLQRRLDGTSAGLRGSGIARAYAVATLTPAGAYSIINLNTKYGWGFHDAVGAIRSDFTARSHVAKQWLPGIDITAEQAKMLAIATGNYDEKKSYTATNTGKWIKTKKILEKATPFRGDRVSVIDFSKRTISHAYEWNPVFPEQQGPIIGKLINKAGITQDFIKFYMTGPKLVNGDALATDDIIVFRATLGSLSDSFQGNWTPITMIGRADPNYQYTGFNRDVSLDFTVYATDRDELQPIWRKLNALAGYTAPTYLPDSIAMQAPWMRITVGDLFVQQPVLLTTLDYTLHDADTSWEINIENDPTMMEVPFKVTVRCSFTMISDYLPQKGGRFYTLAKKFDTAGTAIRGNNNWLSDALDNVAAIPSAKDLAREERRNQRKSKIKGRTA</sequence>
<reference evidence="2" key="1">
    <citation type="submission" date="2020-04" db="EMBL/GenBank/DDBJ databases">
        <authorList>
            <person name="Chiriac C."/>
            <person name="Salcher M."/>
            <person name="Ghai R."/>
            <person name="Kavagutti S V."/>
        </authorList>
    </citation>
    <scope>NUCLEOTIDE SEQUENCE</scope>
</reference>
<evidence type="ECO:0000256" key="1">
    <source>
        <dbReference type="SAM" id="MobiDB-lite"/>
    </source>
</evidence>
<protein>
    <submittedName>
        <fullName evidence="2">Uncharacterized protein</fullName>
    </submittedName>
</protein>
<organism evidence="2">
    <name type="scientific">uncultured Caudovirales phage</name>
    <dbReference type="NCBI Taxonomy" id="2100421"/>
    <lineage>
        <taxon>Viruses</taxon>
        <taxon>Duplodnaviria</taxon>
        <taxon>Heunggongvirae</taxon>
        <taxon>Uroviricota</taxon>
        <taxon>Caudoviricetes</taxon>
        <taxon>Peduoviridae</taxon>
        <taxon>Maltschvirus</taxon>
        <taxon>Maltschvirus maltsch</taxon>
    </lineage>
</organism>
<name>A0A6J5N8Q7_9CAUD</name>
<proteinExistence type="predicted"/>
<evidence type="ECO:0000313" key="2">
    <source>
        <dbReference type="EMBL" id="CAB4155243.1"/>
    </source>
</evidence>
<dbReference type="EMBL" id="LR796859">
    <property type="protein sequence ID" value="CAB4171156.1"/>
    <property type="molecule type" value="Genomic_DNA"/>
</dbReference>
<dbReference type="EMBL" id="LR796625">
    <property type="protein sequence ID" value="CAB4155243.1"/>
    <property type="molecule type" value="Genomic_DNA"/>
</dbReference>
<gene>
    <name evidence="4" type="ORF">UFOVP1307_208</name>
    <name evidence="2" type="ORF">UFOVP651_138</name>
    <name evidence="3" type="ORF">UFOVP902_217</name>
</gene>
<dbReference type="EMBL" id="LR797270">
    <property type="protein sequence ID" value="CAB4198676.1"/>
    <property type="molecule type" value="Genomic_DNA"/>
</dbReference>
<evidence type="ECO:0000313" key="4">
    <source>
        <dbReference type="EMBL" id="CAB4198676.1"/>
    </source>
</evidence>
<accession>A0A6J5N8Q7</accession>
<feature type="compositionally biased region" description="Basic residues" evidence="1">
    <location>
        <begin position="575"/>
        <end position="586"/>
    </location>
</feature>
<feature type="region of interest" description="Disordered" evidence="1">
    <location>
        <begin position="567"/>
        <end position="586"/>
    </location>
</feature>